<dbReference type="EMBL" id="LGHJ01000009">
    <property type="protein sequence ID" value="KPL77548.1"/>
    <property type="molecule type" value="Genomic_DNA"/>
</dbReference>
<gene>
    <name evidence="3" type="ORF">AC812_03130</name>
</gene>
<reference evidence="3 4" key="1">
    <citation type="submission" date="2015-07" db="EMBL/GenBank/DDBJ databases">
        <title>Draft genome of Bellilinea caldifistulae DSM 17877.</title>
        <authorList>
            <person name="Hemp J."/>
            <person name="Ward L.M."/>
            <person name="Pace L.A."/>
            <person name="Fischer W.W."/>
        </authorList>
    </citation>
    <scope>NUCLEOTIDE SEQUENCE [LARGE SCALE GENOMIC DNA]</scope>
    <source>
        <strain evidence="3 4">GOMI-1</strain>
    </source>
</reference>
<keyword evidence="2" id="KW-0119">Carbohydrate metabolism</keyword>
<dbReference type="AlphaFoldDB" id="A0A0P6XCR5"/>
<protein>
    <recommendedName>
        <fullName evidence="5">Fucose isomerase</fullName>
    </recommendedName>
</protein>
<accession>A0A0P6XCR5</accession>
<dbReference type="GO" id="GO:0005996">
    <property type="term" value="P:monosaccharide metabolic process"/>
    <property type="evidence" value="ECO:0007669"/>
    <property type="project" value="InterPro"/>
</dbReference>
<organism evidence="3 4">
    <name type="scientific">Bellilinea caldifistulae</name>
    <dbReference type="NCBI Taxonomy" id="360411"/>
    <lineage>
        <taxon>Bacteria</taxon>
        <taxon>Bacillati</taxon>
        <taxon>Chloroflexota</taxon>
        <taxon>Anaerolineae</taxon>
        <taxon>Anaerolineales</taxon>
        <taxon>Anaerolineaceae</taxon>
        <taxon>Bellilinea</taxon>
    </lineage>
</organism>
<sequence>MMENEMKTIRNLKVGLVGMMCTPFRGDKEHYFLEDWQTLLGLQEELGFELKVIEEGIYTKDEAQQSATKLAEWGADFILVQSSSFAAGEFIQPFAATKIRLGLWGVPEGVPSKEGGLPLNSFTGVNLYNSLLRTRLGYPHPIKWFFGRAESPTFRERFSISMRALRALINLQGSRIGLAGGVAPGFDNLIINPEDLKRKLGVEMVELNFEKVLERAQLLRDDKRLESVKSSFLKENVQFDIGLNEHLEKLSRLQIAYLQIAEEEGINAFAISCWPRFQADYGVAVCSLLGELNTLGVPAACEGDVPSAVSMLALSLISSGTVRTLMDLVTLDPADDSVLLWHCGPTSPLLADQRGVRMGSLWLFDQQGGTPIGLHNDLTLQAGRVTVGGFTADFEKVLVFQGEIDPHKPSYRGSRGWLKNIQMRKKPLRALDLAETLLSSGFQHHYPVIYGEVEEAFLEMAAWANILEIKPIEYSTHLKAQGLPC</sequence>
<dbReference type="InterPro" id="IPR009015">
    <property type="entry name" value="Fucose_isomerase_N/cen_sf"/>
</dbReference>
<keyword evidence="1" id="KW-0413">Isomerase</keyword>
<dbReference type="GO" id="GO:0016861">
    <property type="term" value="F:intramolecular oxidoreductase activity, interconverting aldoses and ketoses"/>
    <property type="evidence" value="ECO:0007669"/>
    <property type="project" value="InterPro"/>
</dbReference>
<comment type="caution">
    <text evidence="3">The sequence shown here is derived from an EMBL/GenBank/DDBJ whole genome shotgun (WGS) entry which is preliminary data.</text>
</comment>
<dbReference type="SUPFAM" id="SSF53743">
    <property type="entry name" value="FucI/AraA N-terminal and middle domains"/>
    <property type="match status" value="1"/>
</dbReference>
<dbReference type="Proteomes" id="UP000050514">
    <property type="component" value="Unassembled WGS sequence"/>
</dbReference>
<keyword evidence="4" id="KW-1185">Reference proteome</keyword>
<evidence type="ECO:0008006" key="5">
    <source>
        <dbReference type="Google" id="ProtNLM"/>
    </source>
</evidence>
<evidence type="ECO:0000313" key="3">
    <source>
        <dbReference type="EMBL" id="KPL77548.1"/>
    </source>
</evidence>
<name>A0A0P6XCR5_9CHLR</name>
<dbReference type="PANTHER" id="PTHR36120">
    <property type="entry name" value="FUCOSE ISOMERASE"/>
    <property type="match status" value="1"/>
</dbReference>
<evidence type="ECO:0000313" key="4">
    <source>
        <dbReference type="Proteomes" id="UP000050514"/>
    </source>
</evidence>
<evidence type="ECO:0000256" key="2">
    <source>
        <dbReference type="ARBA" id="ARBA00023277"/>
    </source>
</evidence>
<dbReference type="GO" id="GO:0005737">
    <property type="term" value="C:cytoplasm"/>
    <property type="evidence" value="ECO:0007669"/>
    <property type="project" value="InterPro"/>
</dbReference>
<dbReference type="STRING" id="360411.AC812_03130"/>
<proteinExistence type="predicted"/>
<evidence type="ECO:0000256" key="1">
    <source>
        <dbReference type="ARBA" id="ARBA00023235"/>
    </source>
</evidence>
<dbReference type="PANTHER" id="PTHR36120:SF1">
    <property type="entry name" value="L-FUCOSE ISOMERASE C-TERMINAL DOMAIN-CONTAINING PROTEIN"/>
    <property type="match status" value="1"/>
</dbReference>